<evidence type="ECO:0000313" key="2">
    <source>
        <dbReference type="EMBL" id="KUF39108.1"/>
    </source>
</evidence>
<evidence type="ECO:0000313" key="1">
    <source>
        <dbReference type="EMBL" id="KUF38321.1"/>
    </source>
</evidence>
<accession>A0A0W7YVY2</accession>
<dbReference type="RefSeq" id="WP_058880300.1">
    <property type="nucleotide sequence ID" value="NZ_CP020121.1"/>
</dbReference>
<dbReference type="GeneID" id="83040988"/>
<evidence type="ECO:0000313" key="3">
    <source>
        <dbReference type="Proteomes" id="UP000053300"/>
    </source>
</evidence>
<name>A0A0W7YVY2_9BURK</name>
<proteinExistence type="predicted"/>
<dbReference type="EMBL" id="LPXH01000040">
    <property type="protein sequence ID" value="KUF38321.1"/>
    <property type="molecule type" value="Genomic_DNA"/>
</dbReference>
<dbReference type="EMBL" id="LPXH01000037">
    <property type="protein sequence ID" value="KUF39108.1"/>
    <property type="molecule type" value="Genomic_DNA"/>
</dbReference>
<organism evidence="2 3">
    <name type="scientific">Comamonas kerstersii</name>
    <dbReference type="NCBI Taxonomy" id="225992"/>
    <lineage>
        <taxon>Bacteria</taxon>
        <taxon>Pseudomonadati</taxon>
        <taxon>Pseudomonadota</taxon>
        <taxon>Betaproteobacteria</taxon>
        <taxon>Burkholderiales</taxon>
        <taxon>Comamonadaceae</taxon>
        <taxon>Comamonas</taxon>
    </lineage>
</organism>
<reference evidence="2 3" key="1">
    <citation type="submission" date="2015-12" db="EMBL/GenBank/DDBJ databases">
        <title>Complete genome sequence of a multi-drug resistant strain Acidovorax sp. 12322-1.</title>
        <authorList>
            <person name="Ming D."/>
            <person name="Wang M."/>
            <person name="Hu S."/>
            <person name="Zhou Y."/>
            <person name="Jiang T."/>
        </authorList>
    </citation>
    <scope>NUCLEOTIDE SEQUENCE [LARGE SCALE GENOMIC DNA]</scope>
    <source>
        <strain evidence="2 3">12322-1</strain>
    </source>
</reference>
<sequence>MRDARRSAGAHPRKAGNNAVAALSWLPLIMEITNGVEGLGAVCVVAAACKALGIAAPPRLASHPQAFNANLKLYVNTP</sequence>
<keyword evidence="3" id="KW-1185">Reference proteome</keyword>
<dbReference type="AlphaFoldDB" id="A0A0W7YVY2"/>
<gene>
    <name evidence="2" type="ORF">AS359_00670</name>
    <name evidence="1" type="ORF">AS359_11330</name>
</gene>
<comment type="caution">
    <text evidence="2">The sequence shown here is derived from an EMBL/GenBank/DDBJ whole genome shotgun (WGS) entry which is preliminary data.</text>
</comment>
<protein>
    <submittedName>
        <fullName evidence="2">Uncharacterized protein</fullName>
    </submittedName>
</protein>
<dbReference type="Proteomes" id="UP000053300">
    <property type="component" value="Unassembled WGS sequence"/>
</dbReference>